<organism evidence="2 3">
    <name type="scientific">Paenibacillus cineris</name>
    <dbReference type="NCBI Taxonomy" id="237530"/>
    <lineage>
        <taxon>Bacteria</taxon>
        <taxon>Bacillati</taxon>
        <taxon>Bacillota</taxon>
        <taxon>Bacilli</taxon>
        <taxon>Bacillales</taxon>
        <taxon>Paenibacillaceae</taxon>
        <taxon>Paenibacillus</taxon>
    </lineage>
</organism>
<reference evidence="2 3" key="1">
    <citation type="submission" date="2021-03" db="EMBL/GenBank/DDBJ databases">
        <title>Antimicrobial resistance genes in bacteria isolated from Japanese honey, and their potential for conferring macrolide and lincosamide resistance in the American foulbrood pathogen Paenibacillus larvae.</title>
        <authorList>
            <person name="Okamoto M."/>
            <person name="Kumagai M."/>
            <person name="Kanamori H."/>
            <person name="Takamatsu D."/>
        </authorList>
    </citation>
    <scope>NUCLEOTIDE SEQUENCE [LARGE SCALE GENOMIC DNA]</scope>
    <source>
        <strain evidence="2 3">J21TS7</strain>
    </source>
</reference>
<sequence length="181" mass="21762">MTVYQDENVLLRPVREDDLHRLWSLSLKEEAPEWKKWDAPYYEHTPVTFEKYVENKDSLVDRDHFWAIEVEGDLIGTVSYYWEHQPSYWLEMGIVIYDPAYWSGGYGTKALAMWIRRLFDTLPLVRVGFTTWSGNYRMIKVGEKLGMTMEARIRKTRLYNGVFYDSIRMGLLREEWEENLR</sequence>
<evidence type="ECO:0000259" key="1">
    <source>
        <dbReference type="PROSITE" id="PS51186"/>
    </source>
</evidence>
<dbReference type="InterPro" id="IPR000182">
    <property type="entry name" value="GNAT_dom"/>
</dbReference>
<proteinExistence type="predicted"/>
<dbReference type="Gene3D" id="3.40.630.30">
    <property type="match status" value="1"/>
</dbReference>
<feature type="domain" description="N-acetyltransferase" evidence="1">
    <location>
        <begin position="9"/>
        <end position="174"/>
    </location>
</feature>
<name>A0ABQ4LPE6_9BACL</name>
<dbReference type="EMBL" id="BORU01000009">
    <property type="protein sequence ID" value="GIO58384.1"/>
    <property type="molecule type" value="Genomic_DNA"/>
</dbReference>
<dbReference type="Pfam" id="PF13302">
    <property type="entry name" value="Acetyltransf_3"/>
    <property type="match status" value="1"/>
</dbReference>
<evidence type="ECO:0000313" key="3">
    <source>
        <dbReference type="Proteomes" id="UP000676601"/>
    </source>
</evidence>
<keyword evidence="3" id="KW-1185">Reference proteome</keyword>
<dbReference type="SUPFAM" id="SSF55729">
    <property type="entry name" value="Acyl-CoA N-acyltransferases (Nat)"/>
    <property type="match status" value="1"/>
</dbReference>
<dbReference type="PANTHER" id="PTHR43415">
    <property type="entry name" value="SPERMIDINE N(1)-ACETYLTRANSFERASE"/>
    <property type="match status" value="1"/>
</dbReference>
<dbReference type="RefSeq" id="WP_212986159.1">
    <property type="nucleotide sequence ID" value="NZ_BORU01000009.1"/>
</dbReference>
<dbReference type="CDD" id="cd04301">
    <property type="entry name" value="NAT_SF"/>
    <property type="match status" value="1"/>
</dbReference>
<dbReference type="PANTHER" id="PTHR43415:SF4">
    <property type="entry name" value="N-ACETYLTRANSFERASE DOMAIN-CONTAINING PROTEIN"/>
    <property type="match status" value="1"/>
</dbReference>
<protein>
    <submittedName>
        <fullName evidence="2">Acetyltransferase</fullName>
    </submittedName>
</protein>
<comment type="caution">
    <text evidence="2">The sequence shown here is derived from an EMBL/GenBank/DDBJ whole genome shotgun (WGS) entry which is preliminary data.</text>
</comment>
<dbReference type="PROSITE" id="PS51186">
    <property type="entry name" value="GNAT"/>
    <property type="match status" value="1"/>
</dbReference>
<gene>
    <name evidence="2" type="ORF">J21TS7_67020</name>
</gene>
<dbReference type="InterPro" id="IPR016181">
    <property type="entry name" value="Acyl_CoA_acyltransferase"/>
</dbReference>
<evidence type="ECO:0000313" key="2">
    <source>
        <dbReference type="EMBL" id="GIO58384.1"/>
    </source>
</evidence>
<accession>A0ABQ4LPE6</accession>
<dbReference type="Proteomes" id="UP000676601">
    <property type="component" value="Unassembled WGS sequence"/>
</dbReference>